<evidence type="ECO:0000313" key="2">
    <source>
        <dbReference type="Proteomes" id="UP000218811"/>
    </source>
</evidence>
<reference evidence="1 2" key="1">
    <citation type="journal article" date="2012" name="Science">
        <title>The Paleozoic origin of enzymatic lignin decomposition reconstructed from 31 fungal genomes.</title>
        <authorList>
            <person name="Floudas D."/>
            <person name="Binder M."/>
            <person name="Riley R."/>
            <person name="Barry K."/>
            <person name="Blanchette R.A."/>
            <person name="Henrissat B."/>
            <person name="Martinez A.T."/>
            <person name="Otillar R."/>
            <person name="Spatafora J.W."/>
            <person name="Yadav J.S."/>
            <person name="Aerts A."/>
            <person name="Benoit I."/>
            <person name="Boyd A."/>
            <person name="Carlson A."/>
            <person name="Copeland A."/>
            <person name="Coutinho P.M."/>
            <person name="de Vries R.P."/>
            <person name="Ferreira P."/>
            <person name="Findley K."/>
            <person name="Foster B."/>
            <person name="Gaskell J."/>
            <person name="Glotzer D."/>
            <person name="Gorecki P."/>
            <person name="Heitman J."/>
            <person name="Hesse C."/>
            <person name="Hori C."/>
            <person name="Igarashi K."/>
            <person name="Jurgens J.A."/>
            <person name="Kallen N."/>
            <person name="Kersten P."/>
            <person name="Kohler A."/>
            <person name="Kuees U."/>
            <person name="Kumar T.K.A."/>
            <person name="Kuo A."/>
            <person name="LaButti K."/>
            <person name="Larrondo L.F."/>
            <person name="Lindquist E."/>
            <person name="Ling A."/>
            <person name="Lombard V."/>
            <person name="Lucas S."/>
            <person name="Lundell T."/>
            <person name="Martin R."/>
            <person name="McLaughlin D.J."/>
            <person name="Morgenstern I."/>
            <person name="Morin E."/>
            <person name="Murat C."/>
            <person name="Nagy L.G."/>
            <person name="Nolan M."/>
            <person name="Ohm R.A."/>
            <person name="Patyshakuliyeva A."/>
            <person name="Rokas A."/>
            <person name="Ruiz-Duenas F.J."/>
            <person name="Sabat G."/>
            <person name="Salamov A."/>
            <person name="Samejima M."/>
            <person name="Schmutz J."/>
            <person name="Slot J.C."/>
            <person name="St John F."/>
            <person name="Stenlid J."/>
            <person name="Sun H."/>
            <person name="Sun S."/>
            <person name="Syed K."/>
            <person name="Tsang A."/>
            <person name="Wiebenga A."/>
            <person name="Young D."/>
            <person name="Pisabarro A."/>
            <person name="Eastwood D.C."/>
            <person name="Martin F."/>
            <person name="Cullen D."/>
            <person name="Grigoriev I.V."/>
            <person name="Hibbett D.S."/>
        </authorList>
    </citation>
    <scope>NUCLEOTIDE SEQUENCE [LARGE SCALE GENOMIC DNA]</scope>
    <source>
        <strain evidence="1 2">MD-104</strain>
    </source>
</reference>
<proteinExistence type="predicted"/>
<evidence type="ECO:0000313" key="1">
    <source>
        <dbReference type="EMBL" id="PCH40428.1"/>
    </source>
</evidence>
<dbReference type="OMA" id="MPIQAYP"/>
<dbReference type="OrthoDB" id="2961863at2759"/>
<dbReference type="Pfam" id="PF09471">
    <property type="entry name" value="Peptidase_M64"/>
    <property type="match status" value="1"/>
</dbReference>
<name>A0A2H3JRN5_WOLCO</name>
<organism evidence="1 2">
    <name type="scientific">Wolfiporia cocos (strain MD-104)</name>
    <name type="common">Brown rot fungus</name>
    <dbReference type="NCBI Taxonomy" id="742152"/>
    <lineage>
        <taxon>Eukaryota</taxon>
        <taxon>Fungi</taxon>
        <taxon>Dikarya</taxon>
        <taxon>Basidiomycota</taxon>
        <taxon>Agaricomycotina</taxon>
        <taxon>Agaricomycetes</taxon>
        <taxon>Polyporales</taxon>
        <taxon>Phaeolaceae</taxon>
        <taxon>Wolfiporia</taxon>
    </lineage>
</organism>
<protein>
    <recommendedName>
        <fullName evidence="3">IgA peptidase M64</fullName>
    </recommendedName>
</protein>
<accession>A0A2H3JRN5</accession>
<dbReference type="Proteomes" id="UP000218811">
    <property type="component" value="Unassembled WGS sequence"/>
</dbReference>
<dbReference type="GO" id="GO:0008237">
    <property type="term" value="F:metallopeptidase activity"/>
    <property type="evidence" value="ECO:0007669"/>
    <property type="project" value="InterPro"/>
</dbReference>
<dbReference type="AlphaFoldDB" id="A0A2H3JRN5"/>
<gene>
    <name evidence="1" type="ORF">WOLCODRAFT_150474</name>
</gene>
<dbReference type="EMBL" id="KB468053">
    <property type="protein sequence ID" value="PCH40428.1"/>
    <property type="molecule type" value="Genomic_DNA"/>
</dbReference>
<evidence type="ECO:0008006" key="3">
    <source>
        <dbReference type="Google" id="ProtNLM"/>
    </source>
</evidence>
<dbReference type="InterPro" id="IPR019026">
    <property type="entry name" value="Peptidase_M64_IgA"/>
</dbReference>
<sequence length="577" mass="63655">MAHNDGGSGAFPNHERLTLTEEYPENLWPRLVSICGDAGSWNFTLLCDDNIPSLAGTTGPAGQEVLTVPDKCTRPAEVHPPLDIQPLVTSGDSSNRVDLVFFGDGYTAREKDKFLADAERLALDISQNQTFNTVKPLLNFWAAFSPSNESGVGTNGKPKDTLYGLYRDGTELRGVYYSKPEVAHAACSSMGDKCDYPILMGNDPLYGGLGGTFTVITPSLANGALVLRHELGHSMIYVGEEYDGGPGYFGVNAAHSVDEPIPWAHWFTGAPENQHVDHEGKLADVRVERSVMPMQAYPWTMLNASEPWSINFESSGAYSRHLVRFSLSGLPDEEDLLVELDGQDLGWIPRLDIGIDRWHYDVHRNESLNLGEREVKFTLRDSGREGIAQLCSVEVLEFGSEDEFISTPGHYGVYPTFSDKNETSYRPTNEDCLMRIVTTPNFCSVCLEGLWLSLFNRVDPIDGIRTDCVAGNADRNHATGSSANTVAWKRTLDLDLVPLAQFRTDAVSVEESYTITWVKDGEALEEFTNKTHLELDHAVALGTYMVDVQFTTAEVRVDREGLLRSSAEYQVTGSCGL</sequence>
<dbReference type="InterPro" id="IPR024079">
    <property type="entry name" value="MetalloPept_cat_dom_sf"/>
</dbReference>
<keyword evidence="2" id="KW-1185">Reference proteome</keyword>
<dbReference type="Gene3D" id="3.40.390.10">
    <property type="entry name" value="Collagenase (Catalytic Domain)"/>
    <property type="match status" value="1"/>
</dbReference>